<proteinExistence type="inferred from homology"/>
<feature type="transmembrane region" description="Helical" evidence="17">
    <location>
        <begin position="278"/>
        <end position="298"/>
    </location>
</feature>
<keyword evidence="18" id="KW-0132">Cell division</keyword>
<dbReference type="PANTHER" id="PTHR30474">
    <property type="entry name" value="CELL CYCLE PROTEIN"/>
    <property type="match status" value="1"/>
</dbReference>
<evidence type="ECO:0000256" key="2">
    <source>
        <dbReference type="ARBA" id="ARBA00022676"/>
    </source>
</evidence>
<dbReference type="InterPro" id="IPR001182">
    <property type="entry name" value="FtsW/RodA"/>
</dbReference>
<dbReference type="GO" id="GO:0008360">
    <property type="term" value="P:regulation of cell shape"/>
    <property type="evidence" value="ECO:0007669"/>
    <property type="project" value="UniProtKB-KW"/>
</dbReference>
<evidence type="ECO:0000256" key="8">
    <source>
        <dbReference type="ARBA" id="ARBA00023136"/>
    </source>
</evidence>
<evidence type="ECO:0000256" key="15">
    <source>
        <dbReference type="ARBA" id="ARBA00049902"/>
    </source>
</evidence>
<organism evidence="18 19">
    <name type="scientific">Selenomonas ruminantium</name>
    <dbReference type="NCBI Taxonomy" id="971"/>
    <lineage>
        <taxon>Bacteria</taxon>
        <taxon>Bacillati</taxon>
        <taxon>Bacillota</taxon>
        <taxon>Negativicutes</taxon>
        <taxon>Selenomonadales</taxon>
        <taxon>Selenomonadaceae</taxon>
        <taxon>Selenomonas</taxon>
    </lineage>
</organism>
<evidence type="ECO:0000256" key="12">
    <source>
        <dbReference type="ARBA" id="ARBA00041185"/>
    </source>
</evidence>
<comment type="catalytic activity">
    <reaction evidence="15">
        <text>[GlcNAc-(1-&gt;4)-Mur2Ac(oyl-L-Ala-gamma-D-Glu-L-Lys-D-Ala-D-Ala)](n)-di-trans,octa-cis-undecaprenyl diphosphate + beta-D-GlcNAc-(1-&gt;4)-Mur2Ac(oyl-L-Ala-gamma-D-Glu-L-Lys-D-Ala-D-Ala)-di-trans,octa-cis-undecaprenyl diphosphate = [GlcNAc-(1-&gt;4)-Mur2Ac(oyl-L-Ala-gamma-D-Glu-L-Lys-D-Ala-D-Ala)](n+1)-di-trans,octa-cis-undecaprenyl diphosphate + di-trans,octa-cis-undecaprenyl diphosphate + H(+)</text>
        <dbReference type="Rhea" id="RHEA:23708"/>
        <dbReference type="Rhea" id="RHEA-COMP:9602"/>
        <dbReference type="Rhea" id="RHEA-COMP:9603"/>
        <dbReference type="ChEBI" id="CHEBI:15378"/>
        <dbReference type="ChEBI" id="CHEBI:58405"/>
        <dbReference type="ChEBI" id="CHEBI:60033"/>
        <dbReference type="ChEBI" id="CHEBI:78435"/>
        <dbReference type="EC" id="2.4.99.28"/>
    </reaction>
</comment>
<dbReference type="PANTHER" id="PTHR30474:SF2">
    <property type="entry name" value="PEPTIDOGLYCAN GLYCOSYLTRANSFERASE FTSW-RELATED"/>
    <property type="match status" value="1"/>
</dbReference>
<keyword evidence="8 17" id="KW-0472">Membrane</keyword>
<dbReference type="Pfam" id="PF01098">
    <property type="entry name" value="FTSW_RODA_SPOVE"/>
    <property type="match status" value="1"/>
</dbReference>
<keyword evidence="19" id="KW-1185">Reference proteome</keyword>
<feature type="transmembrane region" description="Helical" evidence="17">
    <location>
        <begin position="167"/>
        <end position="184"/>
    </location>
</feature>
<dbReference type="RefSeq" id="WP_072306288.1">
    <property type="nucleotide sequence ID" value="NZ_FPJA01000007.1"/>
</dbReference>
<dbReference type="AlphaFoldDB" id="A0A1K1P4R7"/>
<dbReference type="Proteomes" id="UP000182958">
    <property type="component" value="Unassembled WGS sequence"/>
</dbReference>
<keyword evidence="2" id="KW-0328">Glycosyltransferase</keyword>
<evidence type="ECO:0000256" key="16">
    <source>
        <dbReference type="ARBA" id="ARBA00049966"/>
    </source>
</evidence>
<feature type="transmembrane region" description="Helical" evidence="17">
    <location>
        <begin position="111"/>
        <end position="131"/>
    </location>
</feature>
<name>A0A1K1P4R7_SELRU</name>
<evidence type="ECO:0000313" key="19">
    <source>
        <dbReference type="Proteomes" id="UP000182958"/>
    </source>
</evidence>
<keyword evidence="5" id="KW-0133">Cell shape</keyword>
<dbReference type="GO" id="GO:0032153">
    <property type="term" value="C:cell division site"/>
    <property type="evidence" value="ECO:0007669"/>
    <property type="project" value="TreeGrafter"/>
</dbReference>
<dbReference type="EC" id="2.4.99.28" evidence="14"/>
<evidence type="ECO:0000256" key="17">
    <source>
        <dbReference type="SAM" id="Phobius"/>
    </source>
</evidence>
<evidence type="ECO:0000256" key="5">
    <source>
        <dbReference type="ARBA" id="ARBA00022960"/>
    </source>
</evidence>
<evidence type="ECO:0000313" key="18">
    <source>
        <dbReference type="EMBL" id="SFW41686.1"/>
    </source>
</evidence>
<dbReference type="InterPro" id="IPR018365">
    <property type="entry name" value="Cell_cycle_FtsW-rel_CS"/>
</dbReference>
<dbReference type="GO" id="GO:0051301">
    <property type="term" value="P:cell division"/>
    <property type="evidence" value="ECO:0007669"/>
    <property type="project" value="UniProtKB-KW"/>
</dbReference>
<reference evidence="19" key="1">
    <citation type="submission" date="2016-11" db="EMBL/GenBank/DDBJ databases">
        <authorList>
            <person name="Varghese N."/>
            <person name="Submissions S."/>
        </authorList>
    </citation>
    <scope>NUCLEOTIDE SEQUENCE [LARGE SCALE GENOMIC DNA]</scope>
    <source>
        <strain evidence="19">C3</strain>
    </source>
</reference>
<feature type="transmembrane region" description="Helical" evidence="17">
    <location>
        <begin position="191"/>
        <end position="211"/>
    </location>
</feature>
<feature type="transmembrane region" description="Helical" evidence="17">
    <location>
        <begin position="52"/>
        <end position="69"/>
    </location>
</feature>
<keyword evidence="18" id="KW-0131">Cell cycle</keyword>
<evidence type="ECO:0000256" key="1">
    <source>
        <dbReference type="ARBA" id="ARBA00004141"/>
    </source>
</evidence>
<feature type="transmembrane region" description="Helical" evidence="17">
    <location>
        <begin position="143"/>
        <end position="161"/>
    </location>
</feature>
<evidence type="ECO:0000256" key="10">
    <source>
        <dbReference type="ARBA" id="ARBA00033270"/>
    </source>
</evidence>
<comment type="subcellular location">
    <subcellularLocation>
        <location evidence="1">Membrane</location>
        <topology evidence="1">Multi-pass membrane protein</topology>
    </subcellularLocation>
</comment>
<keyword evidence="7 17" id="KW-1133">Transmembrane helix</keyword>
<sequence length="395" mass="42987">MRIRKKIWNNDAEPIIAIMVVLMVLGTINVFSSSFVLGTTDYENPYHFLRRHVLVMLAGLVLFFAFRKINYRRWRPLQGPLMLAVIGATFLSLVGVLVIGTEVNGAKRWLFGAQPAELAKLVSLMLAASTLSARIKRGKANSLFNVCNMKYGLIVVMAVLIELEPDMGTAAIVLGVPVIMAVVAGMSFKYVLGLGGFLALLILILVNVQPYRMARLKVWFDPWADAQGMGYQTVQSLSTIGSGGFWGMGLGEGVSKYEYLPEAHTDFAFAIFSQEHGYMGAFLVFLLLALLVLFCVRIANRAPDEFGQMLATGIMVLIAGQAIANIMMVGGLLPVVGVPLPFISYGGSSLMVSMVAMGMLLNICDHGRNAGGEFPKGEAKVTKSKDNKVHLKLVK</sequence>
<feature type="transmembrane region" description="Helical" evidence="17">
    <location>
        <begin position="81"/>
        <end position="99"/>
    </location>
</feature>
<dbReference type="GO" id="GO:0005886">
    <property type="term" value="C:plasma membrane"/>
    <property type="evidence" value="ECO:0007669"/>
    <property type="project" value="TreeGrafter"/>
</dbReference>
<keyword evidence="6" id="KW-0573">Peptidoglycan synthesis</keyword>
<accession>A0A1K1P4R7</accession>
<comment type="similarity">
    <text evidence="11">Belongs to the SEDS family. FtsW subfamily.</text>
</comment>
<dbReference type="GO" id="GO:0015648">
    <property type="term" value="F:lipid-linked peptidoglycan transporter activity"/>
    <property type="evidence" value="ECO:0007669"/>
    <property type="project" value="TreeGrafter"/>
</dbReference>
<dbReference type="EMBL" id="FPJA01000007">
    <property type="protein sequence ID" value="SFW41686.1"/>
    <property type="molecule type" value="Genomic_DNA"/>
</dbReference>
<evidence type="ECO:0000256" key="9">
    <source>
        <dbReference type="ARBA" id="ARBA00032370"/>
    </source>
</evidence>
<evidence type="ECO:0000256" key="7">
    <source>
        <dbReference type="ARBA" id="ARBA00022989"/>
    </source>
</evidence>
<evidence type="ECO:0000256" key="11">
    <source>
        <dbReference type="ARBA" id="ARBA00038053"/>
    </source>
</evidence>
<feature type="transmembrane region" description="Helical" evidence="17">
    <location>
        <begin position="12"/>
        <end position="32"/>
    </location>
</feature>
<keyword evidence="3" id="KW-0808">Transferase</keyword>
<gene>
    <name evidence="18" type="ORF">SAMN02910323_1732</name>
</gene>
<evidence type="ECO:0000256" key="6">
    <source>
        <dbReference type="ARBA" id="ARBA00022984"/>
    </source>
</evidence>
<feature type="transmembrane region" description="Helical" evidence="17">
    <location>
        <begin position="310"/>
        <end position="336"/>
    </location>
</feature>
<evidence type="ECO:0000256" key="4">
    <source>
        <dbReference type="ARBA" id="ARBA00022692"/>
    </source>
</evidence>
<feature type="transmembrane region" description="Helical" evidence="17">
    <location>
        <begin position="342"/>
        <end position="361"/>
    </location>
</feature>
<dbReference type="GO" id="GO:0008955">
    <property type="term" value="F:peptidoglycan glycosyltransferase activity"/>
    <property type="evidence" value="ECO:0007669"/>
    <property type="project" value="UniProtKB-EC"/>
</dbReference>
<dbReference type="GO" id="GO:0009252">
    <property type="term" value="P:peptidoglycan biosynthetic process"/>
    <property type="evidence" value="ECO:0007669"/>
    <property type="project" value="UniProtKB-KW"/>
</dbReference>
<evidence type="ECO:0000256" key="3">
    <source>
        <dbReference type="ARBA" id="ARBA00022679"/>
    </source>
</evidence>
<protein>
    <recommendedName>
        <fullName evidence="12">Probable peptidoglycan glycosyltransferase FtsW</fullName>
        <ecNumber evidence="14">2.4.99.28</ecNumber>
    </recommendedName>
    <alternativeName>
        <fullName evidence="13">Cell division protein FtsW</fullName>
    </alternativeName>
    <alternativeName>
        <fullName evidence="10">Cell wall polymerase</fullName>
    </alternativeName>
    <alternativeName>
        <fullName evidence="9">Peptidoglycan polymerase</fullName>
    </alternativeName>
</protein>
<dbReference type="PROSITE" id="PS00428">
    <property type="entry name" value="FTSW_RODA_SPOVE"/>
    <property type="match status" value="1"/>
</dbReference>
<comment type="function">
    <text evidence="16">Peptidoglycan polymerase that is essential for cell division.</text>
</comment>
<evidence type="ECO:0000256" key="14">
    <source>
        <dbReference type="ARBA" id="ARBA00044770"/>
    </source>
</evidence>
<evidence type="ECO:0000256" key="13">
    <source>
        <dbReference type="ARBA" id="ARBA00041418"/>
    </source>
</evidence>
<keyword evidence="4 17" id="KW-0812">Transmembrane</keyword>